<dbReference type="SMART" id="SM00409">
    <property type="entry name" value="IG"/>
    <property type="match status" value="1"/>
</dbReference>
<evidence type="ECO:0000313" key="13">
    <source>
        <dbReference type="RefSeq" id="XP_027203957.1"/>
    </source>
</evidence>
<evidence type="ECO:0000256" key="9">
    <source>
        <dbReference type="ARBA" id="ARBA00023319"/>
    </source>
</evidence>
<name>A0A6P6YFB9_DERPT</name>
<keyword evidence="9" id="KW-0393">Immunoglobulin domain</keyword>
<dbReference type="OrthoDB" id="6412111at2759"/>
<evidence type="ECO:0000256" key="3">
    <source>
        <dbReference type="ARBA" id="ARBA00022729"/>
    </source>
</evidence>
<evidence type="ECO:0000256" key="7">
    <source>
        <dbReference type="ARBA" id="ARBA00023136"/>
    </source>
</evidence>
<evidence type="ECO:0000256" key="10">
    <source>
        <dbReference type="SAM" id="SignalP"/>
    </source>
</evidence>
<dbReference type="InParanoid" id="A0A6P6YFB9"/>
<evidence type="ECO:0000259" key="11">
    <source>
        <dbReference type="PROSITE" id="PS50835"/>
    </source>
</evidence>
<proteinExistence type="predicted"/>
<dbReference type="InterPro" id="IPR003599">
    <property type="entry name" value="Ig_sub"/>
</dbReference>
<dbReference type="InterPro" id="IPR050958">
    <property type="entry name" value="Cell_Adh-Cytoskel_Orgn"/>
</dbReference>
<keyword evidence="8" id="KW-1015">Disulfide bond</keyword>
<dbReference type="GO" id="GO:0005886">
    <property type="term" value="C:plasma membrane"/>
    <property type="evidence" value="ECO:0007669"/>
    <property type="project" value="TreeGrafter"/>
</dbReference>
<dbReference type="SUPFAM" id="SSF48726">
    <property type="entry name" value="Immunoglobulin"/>
    <property type="match status" value="1"/>
</dbReference>
<dbReference type="AlphaFoldDB" id="A0A6P6YFB9"/>
<dbReference type="GO" id="GO:0050808">
    <property type="term" value="P:synapse organization"/>
    <property type="evidence" value="ECO:0007669"/>
    <property type="project" value="TreeGrafter"/>
</dbReference>
<gene>
    <name evidence="13" type="primary">LOC113797729</name>
</gene>
<keyword evidence="4" id="KW-0677">Repeat</keyword>
<evidence type="ECO:0000256" key="2">
    <source>
        <dbReference type="ARBA" id="ARBA00022692"/>
    </source>
</evidence>
<dbReference type="Gene3D" id="2.60.40.10">
    <property type="entry name" value="Immunoglobulins"/>
    <property type="match status" value="1"/>
</dbReference>
<comment type="subcellular location">
    <subcellularLocation>
        <location evidence="1">Membrane</location>
        <topology evidence="1">Single-pass membrane protein</topology>
    </subcellularLocation>
</comment>
<dbReference type="Proteomes" id="UP000515146">
    <property type="component" value="Unplaced"/>
</dbReference>
<keyword evidence="2" id="KW-0812">Transmembrane</keyword>
<keyword evidence="12" id="KW-1185">Reference proteome</keyword>
<dbReference type="PANTHER" id="PTHR45080:SF8">
    <property type="entry name" value="IG-LIKE DOMAIN-CONTAINING PROTEIN"/>
    <property type="match status" value="1"/>
</dbReference>
<keyword evidence="3 10" id="KW-0732">Signal</keyword>
<dbReference type="InterPro" id="IPR036179">
    <property type="entry name" value="Ig-like_dom_sf"/>
</dbReference>
<dbReference type="RefSeq" id="XP_027203957.1">
    <property type="nucleotide sequence ID" value="XM_027348156.1"/>
</dbReference>
<accession>A0A6P6YFB9</accession>
<keyword evidence="7" id="KW-0472">Membrane</keyword>
<keyword evidence="5" id="KW-0130">Cell adhesion</keyword>
<dbReference type="InterPro" id="IPR007110">
    <property type="entry name" value="Ig-like_dom"/>
</dbReference>
<reference evidence="13" key="1">
    <citation type="submission" date="2025-08" db="UniProtKB">
        <authorList>
            <consortium name="RefSeq"/>
        </authorList>
    </citation>
    <scope>IDENTIFICATION</scope>
    <source>
        <strain evidence="13">Airmid</strain>
    </source>
</reference>
<dbReference type="OMA" id="CEAISGY"/>
<feature type="domain" description="Ig-like" evidence="11">
    <location>
        <begin position="23"/>
        <end position="118"/>
    </location>
</feature>
<protein>
    <submittedName>
        <fullName evidence="13">Peroxidasin homolog</fullName>
    </submittedName>
</protein>
<feature type="signal peptide" evidence="10">
    <location>
        <begin position="1"/>
        <end position="20"/>
    </location>
</feature>
<sequence length="134" mass="15532">MFNFDLILLFCLLLFKFTSATSPKLIEFKSQITQKNGTKLTIVCVIQEGTKPFQFEWRFNDQQLLKSSIASDYRIDSFTDDQSQLTIPKLDQKHSGTYSCLARNDFGFDRQSTRLTVTGLRIFIIHQYVAQMSL</sequence>
<dbReference type="KEGG" id="dpte:113797729"/>
<evidence type="ECO:0000256" key="5">
    <source>
        <dbReference type="ARBA" id="ARBA00022889"/>
    </source>
</evidence>
<dbReference type="GO" id="GO:0007156">
    <property type="term" value="P:homophilic cell adhesion via plasma membrane adhesion molecules"/>
    <property type="evidence" value="ECO:0007669"/>
    <property type="project" value="TreeGrafter"/>
</dbReference>
<dbReference type="InterPro" id="IPR003598">
    <property type="entry name" value="Ig_sub2"/>
</dbReference>
<dbReference type="SMART" id="SM00408">
    <property type="entry name" value="IGc2"/>
    <property type="match status" value="1"/>
</dbReference>
<evidence type="ECO:0000256" key="6">
    <source>
        <dbReference type="ARBA" id="ARBA00022989"/>
    </source>
</evidence>
<dbReference type="InterPro" id="IPR013783">
    <property type="entry name" value="Ig-like_fold"/>
</dbReference>
<evidence type="ECO:0000313" key="12">
    <source>
        <dbReference type="Proteomes" id="UP000515146"/>
    </source>
</evidence>
<dbReference type="FunFam" id="2.60.40.10:FF:000017">
    <property type="entry name" value="Down syndrome cell adhesion molecule b"/>
    <property type="match status" value="1"/>
</dbReference>
<evidence type="ECO:0000256" key="1">
    <source>
        <dbReference type="ARBA" id="ARBA00004167"/>
    </source>
</evidence>
<evidence type="ECO:0000256" key="8">
    <source>
        <dbReference type="ARBA" id="ARBA00023157"/>
    </source>
</evidence>
<dbReference type="PROSITE" id="PS50835">
    <property type="entry name" value="IG_LIKE"/>
    <property type="match status" value="1"/>
</dbReference>
<evidence type="ECO:0000256" key="4">
    <source>
        <dbReference type="ARBA" id="ARBA00022737"/>
    </source>
</evidence>
<dbReference type="PANTHER" id="PTHR45080">
    <property type="entry name" value="CONTACTIN 5"/>
    <property type="match status" value="1"/>
</dbReference>
<dbReference type="GO" id="GO:0008046">
    <property type="term" value="F:axon guidance receptor activity"/>
    <property type="evidence" value="ECO:0007669"/>
    <property type="project" value="TreeGrafter"/>
</dbReference>
<dbReference type="GO" id="GO:0030424">
    <property type="term" value="C:axon"/>
    <property type="evidence" value="ECO:0007669"/>
    <property type="project" value="TreeGrafter"/>
</dbReference>
<dbReference type="Pfam" id="PF13927">
    <property type="entry name" value="Ig_3"/>
    <property type="match status" value="1"/>
</dbReference>
<dbReference type="GO" id="GO:0043025">
    <property type="term" value="C:neuronal cell body"/>
    <property type="evidence" value="ECO:0007669"/>
    <property type="project" value="TreeGrafter"/>
</dbReference>
<feature type="chain" id="PRO_5027635839" evidence="10">
    <location>
        <begin position="21"/>
        <end position="134"/>
    </location>
</feature>
<keyword evidence="6" id="KW-1133">Transmembrane helix</keyword>
<organism evidence="12 13">
    <name type="scientific">Dermatophagoides pteronyssinus</name>
    <name type="common">European house dust mite</name>
    <dbReference type="NCBI Taxonomy" id="6956"/>
    <lineage>
        <taxon>Eukaryota</taxon>
        <taxon>Metazoa</taxon>
        <taxon>Ecdysozoa</taxon>
        <taxon>Arthropoda</taxon>
        <taxon>Chelicerata</taxon>
        <taxon>Arachnida</taxon>
        <taxon>Acari</taxon>
        <taxon>Acariformes</taxon>
        <taxon>Sarcoptiformes</taxon>
        <taxon>Astigmata</taxon>
        <taxon>Psoroptidia</taxon>
        <taxon>Analgoidea</taxon>
        <taxon>Pyroglyphidae</taxon>
        <taxon>Dermatophagoidinae</taxon>
        <taxon>Dermatophagoides</taxon>
    </lineage>
</organism>